<feature type="compositionally biased region" description="Polar residues" evidence="1">
    <location>
        <begin position="1"/>
        <end position="11"/>
    </location>
</feature>
<feature type="region of interest" description="Disordered" evidence="1">
    <location>
        <begin position="1150"/>
        <end position="1179"/>
    </location>
</feature>
<organism evidence="2 3">
    <name type="scientific">Symbiodinium microadriaticum</name>
    <name type="common">Dinoflagellate</name>
    <name type="synonym">Zooxanthella microadriatica</name>
    <dbReference type="NCBI Taxonomy" id="2951"/>
    <lineage>
        <taxon>Eukaryota</taxon>
        <taxon>Sar</taxon>
        <taxon>Alveolata</taxon>
        <taxon>Dinophyceae</taxon>
        <taxon>Suessiales</taxon>
        <taxon>Symbiodiniaceae</taxon>
        <taxon>Symbiodinium</taxon>
    </lineage>
</organism>
<feature type="compositionally biased region" description="Polar residues" evidence="1">
    <location>
        <begin position="1621"/>
        <end position="1633"/>
    </location>
</feature>
<dbReference type="Proteomes" id="UP000186817">
    <property type="component" value="Unassembled WGS sequence"/>
</dbReference>
<sequence>MASELGITTRTPSSSSPIWRQRGREVPPQQRTLRSALSNTPGYGFVRPAAISTLAWLRRGRRRQPLRRAQRATPVFAPLRGTVAADGEDPDVVAEQIRGSPNIACPLSRRLKDVVFVKEMRDAMASGEFAVSLSGAQQLALIDYQNLCNKLHNFACKLEQDEIETDVLSPLERAKNLAQLSKICDQLEEYILKMAKTDWQSKGASSSGDAKSGRLPDPRRLFWYVRDDQTVDLDGAFSDPGKAARFSRDLWERLNGQSHGGEPKTPPSDSPRAAARAVALKAAKETVHQQDLEDLPPPHPGLDEQVCDVLILQETHWQESAEFAVSGWYCISSASKPVAHQRKPRKEPKQSKGTSASGSAPSITRADDLMVLLSPKFQKKQIRWKEWTTGRVLEVRAFLAGSRVTFLAVYQHVWSSNKTQQDNKSDRASVLSSLTKAIKQVPQRDTLIVAGDFNSSLTTMQSLIGPQTAQPEEPHPDEASLTNLVKRLHLVALNTWHCSQAKRASPQANFYLSSWKKGGTAPLAYDQTALQDWNSLLSKAVQHFYPRPTRTETVALEAVTRRMWRAKINAGEPSGPSLAASVPDLPLASGTPAQPPSHLPAQPSSMDTESAPASADHQQPSAQEQHRRAAKQAQKDRVSRFLAEVDQSIAEGDQHAAFKTFKLLKPWQPARRAQLKSDSGHILSPQEELSTLSRYAKDIFAAHPPLYPARGMLPHLTPADLAKHIHSIKPGRLFTALTDTFGVESVVNFLTGYADDLTLQRTICKVADLKAIHSLIAGLLEEGNKVKGWRLGPNKSFPAFQWAAQTKYLGVIISYGRYNRRVASTKSRLKVWNSRVLSTLLTGLADTGLTPESARALRDWHAHKVTSVLNQPAHISRVSTSDLFALHGISDPVQQVLMRLKKRLRKLSAKARRGSDITTSEQVLQCLRDKIAAIEQLPVPDKGSAPETQQLATIRAELLELPQHQLCSYASRLALMVTLRNPTPDQLLSGCQFRPLPQDGSKSKDAYQAISGVAHRGEELSSGQYQAFWQERSTTASGPEKAALHQAKRVLSTRRSAPSSLARTLSWHLVSPYGPSPSSVSDQVRDEAKQKLHLVRKLVYNRRIASTKSRLKVLQCLRDKIVAIEQLPEPVKVVSYWLRAHADLQKLQARPTVSAQAQARTDGQVEDSDTGHRERQRMAGTSMQVWLTDDYRQPWHVSAIEQDAAANAEEVRQRFLAKAADQLGPKRSSPETPPAPGADELRELRSELRGYEEDVRKRRSLVSLRNIEWLLQRSADELERDLLGTNMKNLNAGCALKLLVAEFSLMEKQVTSYQESFPEHAEELSVLEGDANDFARRLGLQGEEREARDFLSSSRRLLEQMQRAFDRARSGLDFYLTGAQLLWQDVSAIRLVLPGTGLCTVVQQRNQRGAEQHQRQTEFPHYDAKSTTKGAQKGKKGWEEIEDENPSDPWNSALQDGFNNARKAEVRVRQLTATRQVKMRQRQQYEEKLKRSYLQEQARLYIVEVVKKATGAQSTTTQQEAQQEAQWDQMRLDWEQEFSDLDTPAGVLQRAMATQAPTATGIPAAYQPLRGHRCFRWGAPMPPTQHGLRGWPMQPHLWLCGRICLVHSQVKSGAVKPPYQESPSQTAKPTLSPNAVGAKARQAMQAGRRTPVKTRRNCKKLGLRFSHSGLSGGCPAEIRYDDDGTDLETEMEMQVTQPSLGSSNGFGASSACCSVTVFAPHYQQRAYALQIDEEQGVLALHHGDVLTFLREGSQTYAHTHQISGFAGSFRGASCSSIIVARENPASAAAAFDASDAEDVARSETG</sequence>
<feature type="region of interest" description="Disordered" evidence="1">
    <location>
        <begin position="1"/>
        <end position="30"/>
    </location>
</feature>
<feature type="region of interest" description="Disordered" evidence="1">
    <location>
        <begin position="1409"/>
        <end position="1453"/>
    </location>
</feature>
<feature type="region of interest" description="Disordered" evidence="1">
    <location>
        <begin position="1219"/>
        <end position="1240"/>
    </location>
</feature>
<proteinExistence type="predicted"/>
<evidence type="ECO:0000256" key="1">
    <source>
        <dbReference type="SAM" id="MobiDB-lite"/>
    </source>
</evidence>
<evidence type="ECO:0000313" key="2">
    <source>
        <dbReference type="EMBL" id="OLQ13286.1"/>
    </source>
</evidence>
<protein>
    <submittedName>
        <fullName evidence="2">Uncharacterized protein</fullName>
    </submittedName>
</protein>
<dbReference type="Gene3D" id="3.60.10.10">
    <property type="entry name" value="Endonuclease/exonuclease/phosphatase"/>
    <property type="match status" value="1"/>
</dbReference>
<feature type="region of interest" description="Disordered" evidence="1">
    <location>
        <begin position="569"/>
        <end position="636"/>
    </location>
</feature>
<feature type="region of interest" description="Disordered" evidence="1">
    <location>
        <begin position="337"/>
        <end position="362"/>
    </location>
</feature>
<feature type="region of interest" description="Disordered" evidence="1">
    <location>
        <begin position="254"/>
        <end position="274"/>
    </location>
</feature>
<feature type="compositionally biased region" description="Polar residues" evidence="1">
    <location>
        <begin position="1151"/>
        <end position="1161"/>
    </location>
</feature>
<dbReference type="SUPFAM" id="SSF56219">
    <property type="entry name" value="DNase I-like"/>
    <property type="match status" value="1"/>
</dbReference>
<dbReference type="OrthoDB" id="430112at2759"/>
<reference evidence="2 3" key="1">
    <citation type="submission" date="2016-02" db="EMBL/GenBank/DDBJ databases">
        <title>Genome analysis of coral dinoflagellate symbionts highlights evolutionary adaptations to a symbiotic lifestyle.</title>
        <authorList>
            <person name="Aranda M."/>
            <person name="Li Y."/>
            <person name="Liew Y.J."/>
            <person name="Baumgarten S."/>
            <person name="Simakov O."/>
            <person name="Wilson M."/>
            <person name="Piel J."/>
            <person name="Ashoor H."/>
            <person name="Bougouffa S."/>
            <person name="Bajic V.B."/>
            <person name="Ryu T."/>
            <person name="Ravasi T."/>
            <person name="Bayer T."/>
            <person name="Micklem G."/>
            <person name="Kim H."/>
            <person name="Bhak J."/>
            <person name="Lajeunesse T.C."/>
            <person name="Voolstra C.R."/>
        </authorList>
    </citation>
    <scope>NUCLEOTIDE SEQUENCE [LARGE SCALE GENOMIC DNA]</scope>
    <source>
        <strain evidence="2 3">CCMP2467</strain>
    </source>
</reference>
<evidence type="ECO:0000313" key="3">
    <source>
        <dbReference type="Proteomes" id="UP000186817"/>
    </source>
</evidence>
<dbReference type="InterPro" id="IPR036691">
    <property type="entry name" value="Endo/exonu/phosph_ase_sf"/>
</dbReference>
<dbReference type="EMBL" id="LSRX01000030">
    <property type="protein sequence ID" value="OLQ13286.1"/>
    <property type="molecule type" value="Genomic_DNA"/>
</dbReference>
<feature type="compositionally biased region" description="Polar residues" evidence="1">
    <location>
        <begin position="351"/>
        <end position="362"/>
    </location>
</feature>
<comment type="caution">
    <text evidence="2">The sequence shown here is derived from an EMBL/GenBank/DDBJ whole genome shotgun (WGS) entry which is preliminary data.</text>
</comment>
<accession>A0A1Q9F0P7</accession>
<keyword evidence="3" id="KW-1185">Reference proteome</keyword>
<feature type="compositionally biased region" description="Basic and acidic residues" evidence="1">
    <location>
        <begin position="1409"/>
        <end position="1426"/>
    </location>
</feature>
<name>A0A1Q9F0P7_SYMMI</name>
<gene>
    <name evidence="2" type="ORF">AK812_SmicGene2732</name>
</gene>
<feature type="region of interest" description="Disordered" evidence="1">
    <location>
        <begin position="1615"/>
        <end position="1635"/>
    </location>
</feature>